<dbReference type="PRINTS" id="PR00385">
    <property type="entry name" value="P450"/>
</dbReference>
<keyword evidence="11" id="KW-0812">Transmembrane</keyword>
<keyword evidence="5 9" id="KW-0479">Metal-binding</keyword>
<protein>
    <recommendedName>
        <fullName evidence="14">Cytochrome P450</fullName>
    </recommendedName>
</protein>
<dbReference type="AlphaFoldDB" id="A0A8H3TSU9"/>
<accession>A0A8H3TSU9</accession>
<sequence>MGSALSLTSRANLWLTAALLAASWLIYRALLFRKSVQRIGDHPGFRSLLSDMNIIAYLIPSGIPYVNDHIGWQWREKRLRNKRLDTSLVSSVSFIDNRITYTVSSPEACRILNGDRRKFQKPVKAYEILKVFGSNIVVTEGEEWRRHRKIVVPGFSEKVFELVWNTSSWITFELFKSEGWSALAPGRGMDVLNIPELTLRVTLAVLSTASFGAPLSWKQDPQASRPAGHEMSFVEAISEVSENIFWLLAMPKFVYKLPIPKIQRIGLADRELRSYMHSMIQTRREEIKNGEYSAKDDLFNALVSASMKEESEGKGGGGGLTDDELVGNTFIMALAGHETSSHTLAFAIAYLALDPEKQAWLFEELSEVYPPSHVSTYADFSRLPRTLAVIYETLRLHPAVVYIPKYATEDTWLPDDPDVDSEGRGRRVFVPKGTQCGIDTVGLHRHPRHWKDPDSFRPERFLQDYNRDAFAPFSAGARACIGRKFAEVEMVAVLSLLVRTYQIIPLGTPDPSDIETGADYTASSHEPTLPDLLTEKLLETKPGVTLTPREIGVRLVKRRGGDVWRTEDE</sequence>
<evidence type="ECO:0000256" key="10">
    <source>
        <dbReference type="RuleBase" id="RU000461"/>
    </source>
</evidence>
<gene>
    <name evidence="12" type="ORF">NliqN6_2954</name>
</gene>
<dbReference type="OrthoDB" id="1470350at2759"/>
<evidence type="ECO:0000313" key="12">
    <source>
        <dbReference type="EMBL" id="GHJ86552.1"/>
    </source>
</evidence>
<comment type="caution">
    <text evidence="12">The sequence shown here is derived from an EMBL/GenBank/DDBJ whole genome shotgun (WGS) entry which is preliminary data.</text>
</comment>
<dbReference type="InterPro" id="IPR050121">
    <property type="entry name" value="Cytochrome_P450_monoxygenase"/>
</dbReference>
<reference evidence="12" key="1">
    <citation type="submission" date="2020-07" db="EMBL/GenBank/DDBJ databases">
        <title>Draft Genome Sequence of a Deep-Sea Yeast, Naganishia (Cryptococcus) liquefaciens strain N6.</title>
        <authorList>
            <person name="Han Y.W."/>
            <person name="Kajitani R."/>
            <person name="Morimoto H."/>
            <person name="Parhat M."/>
            <person name="Tsubouchi H."/>
            <person name="Bakenova O."/>
            <person name="Ogata M."/>
            <person name="Argunhan B."/>
            <person name="Aoki R."/>
            <person name="Kajiwara S."/>
            <person name="Itoh T."/>
            <person name="Iwasaki H."/>
        </authorList>
    </citation>
    <scope>NUCLEOTIDE SEQUENCE</scope>
    <source>
        <strain evidence="12">N6</strain>
    </source>
</reference>
<evidence type="ECO:0000256" key="6">
    <source>
        <dbReference type="ARBA" id="ARBA00023002"/>
    </source>
</evidence>
<dbReference type="EMBL" id="BLZA01000018">
    <property type="protein sequence ID" value="GHJ86552.1"/>
    <property type="molecule type" value="Genomic_DNA"/>
</dbReference>
<evidence type="ECO:0000256" key="9">
    <source>
        <dbReference type="PIRSR" id="PIRSR602401-1"/>
    </source>
</evidence>
<dbReference type="Pfam" id="PF00067">
    <property type="entry name" value="p450"/>
    <property type="match status" value="1"/>
</dbReference>
<evidence type="ECO:0000256" key="5">
    <source>
        <dbReference type="ARBA" id="ARBA00022723"/>
    </source>
</evidence>
<dbReference type="InterPro" id="IPR036396">
    <property type="entry name" value="Cyt_P450_sf"/>
</dbReference>
<dbReference type="InterPro" id="IPR002401">
    <property type="entry name" value="Cyt_P450_E_grp-I"/>
</dbReference>
<dbReference type="PRINTS" id="PR00463">
    <property type="entry name" value="EP450I"/>
</dbReference>
<keyword evidence="8 10" id="KW-0503">Monooxygenase</keyword>
<dbReference type="Proteomes" id="UP000620104">
    <property type="component" value="Unassembled WGS sequence"/>
</dbReference>
<comment type="pathway">
    <text evidence="2">Secondary metabolite biosynthesis.</text>
</comment>
<evidence type="ECO:0000256" key="7">
    <source>
        <dbReference type="ARBA" id="ARBA00023004"/>
    </source>
</evidence>
<keyword evidence="6 10" id="KW-0560">Oxidoreductase</keyword>
<dbReference type="InterPro" id="IPR001128">
    <property type="entry name" value="Cyt_P450"/>
</dbReference>
<comment type="cofactor">
    <cofactor evidence="1 9">
        <name>heme</name>
        <dbReference type="ChEBI" id="CHEBI:30413"/>
    </cofactor>
</comment>
<feature type="binding site" description="axial binding residue" evidence="9">
    <location>
        <position position="480"/>
    </location>
    <ligand>
        <name>heme</name>
        <dbReference type="ChEBI" id="CHEBI:30413"/>
    </ligand>
    <ligandPart>
        <name>Fe</name>
        <dbReference type="ChEBI" id="CHEBI:18248"/>
    </ligandPart>
</feature>
<proteinExistence type="inferred from homology"/>
<feature type="transmembrane region" description="Helical" evidence="11">
    <location>
        <begin position="12"/>
        <end position="30"/>
    </location>
</feature>
<name>A0A8H3TSU9_9TREE</name>
<dbReference type="GO" id="GO:0016705">
    <property type="term" value="F:oxidoreductase activity, acting on paired donors, with incorporation or reduction of molecular oxygen"/>
    <property type="evidence" value="ECO:0007669"/>
    <property type="project" value="InterPro"/>
</dbReference>
<dbReference type="PANTHER" id="PTHR24305">
    <property type="entry name" value="CYTOCHROME P450"/>
    <property type="match status" value="1"/>
</dbReference>
<organism evidence="12 13">
    <name type="scientific">Naganishia liquefaciens</name>
    <dbReference type="NCBI Taxonomy" id="104408"/>
    <lineage>
        <taxon>Eukaryota</taxon>
        <taxon>Fungi</taxon>
        <taxon>Dikarya</taxon>
        <taxon>Basidiomycota</taxon>
        <taxon>Agaricomycotina</taxon>
        <taxon>Tremellomycetes</taxon>
        <taxon>Filobasidiales</taxon>
        <taxon>Filobasidiaceae</taxon>
        <taxon>Naganishia</taxon>
    </lineage>
</organism>
<comment type="similarity">
    <text evidence="3 10">Belongs to the cytochrome P450 family.</text>
</comment>
<evidence type="ECO:0000256" key="11">
    <source>
        <dbReference type="SAM" id="Phobius"/>
    </source>
</evidence>
<dbReference type="Gene3D" id="1.10.630.10">
    <property type="entry name" value="Cytochrome P450"/>
    <property type="match status" value="1"/>
</dbReference>
<evidence type="ECO:0000256" key="8">
    <source>
        <dbReference type="ARBA" id="ARBA00023033"/>
    </source>
</evidence>
<keyword evidence="13" id="KW-1185">Reference proteome</keyword>
<keyword evidence="11" id="KW-0472">Membrane</keyword>
<dbReference type="SUPFAM" id="SSF48264">
    <property type="entry name" value="Cytochrome P450"/>
    <property type="match status" value="1"/>
</dbReference>
<evidence type="ECO:0000256" key="1">
    <source>
        <dbReference type="ARBA" id="ARBA00001971"/>
    </source>
</evidence>
<dbReference type="GO" id="GO:0020037">
    <property type="term" value="F:heme binding"/>
    <property type="evidence" value="ECO:0007669"/>
    <property type="project" value="InterPro"/>
</dbReference>
<evidence type="ECO:0008006" key="14">
    <source>
        <dbReference type="Google" id="ProtNLM"/>
    </source>
</evidence>
<keyword evidence="11" id="KW-1133">Transmembrane helix</keyword>
<keyword evidence="7 9" id="KW-0408">Iron</keyword>
<dbReference type="InterPro" id="IPR017972">
    <property type="entry name" value="Cyt_P450_CS"/>
</dbReference>
<dbReference type="GO" id="GO:0005506">
    <property type="term" value="F:iron ion binding"/>
    <property type="evidence" value="ECO:0007669"/>
    <property type="project" value="InterPro"/>
</dbReference>
<keyword evidence="4 9" id="KW-0349">Heme</keyword>
<evidence type="ECO:0000256" key="3">
    <source>
        <dbReference type="ARBA" id="ARBA00010617"/>
    </source>
</evidence>
<evidence type="ECO:0000256" key="2">
    <source>
        <dbReference type="ARBA" id="ARBA00005179"/>
    </source>
</evidence>
<dbReference type="PROSITE" id="PS00086">
    <property type="entry name" value="CYTOCHROME_P450"/>
    <property type="match status" value="1"/>
</dbReference>
<evidence type="ECO:0000313" key="13">
    <source>
        <dbReference type="Proteomes" id="UP000620104"/>
    </source>
</evidence>
<evidence type="ECO:0000256" key="4">
    <source>
        <dbReference type="ARBA" id="ARBA00022617"/>
    </source>
</evidence>
<dbReference type="PANTHER" id="PTHR24305:SF166">
    <property type="entry name" value="CYTOCHROME P450 12A4, MITOCHONDRIAL-RELATED"/>
    <property type="match status" value="1"/>
</dbReference>
<dbReference type="GO" id="GO:0004497">
    <property type="term" value="F:monooxygenase activity"/>
    <property type="evidence" value="ECO:0007669"/>
    <property type="project" value="UniProtKB-KW"/>
</dbReference>